<gene>
    <name evidence="1" type="ORF">PRRU23_15030</name>
</gene>
<keyword evidence="1" id="KW-0808">Transferase</keyword>
<dbReference type="RefSeq" id="WP_006283535.1">
    <property type="nucleotide sequence ID" value="NZ_BPTR01000001.1"/>
</dbReference>
<accession>A0AA37ME69</accession>
<dbReference type="AlphaFoldDB" id="A0AA37ME69"/>
<dbReference type="GO" id="GO:0016740">
    <property type="term" value="F:transferase activity"/>
    <property type="evidence" value="ECO:0007669"/>
    <property type="project" value="UniProtKB-KW"/>
</dbReference>
<dbReference type="SUPFAM" id="SSF53756">
    <property type="entry name" value="UDP-Glycosyltransferase/glycogen phosphorylase"/>
    <property type="match status" value="1"/>
</dbReference>
<dbReference type="Gene3D" id="3.40.50.2000">
    <property type="entry name" value="Glycogen Phosphorylase B"/>
    <property type="match status" value="2"/>
</dbReference>
<dbReference type="PANTHER" id="PTHR12526">
    <property type="entry name" value="GLYCOSYLTRANSFERASE"/>
    <property type="match status" value="1"/>
</dbReference>
<sequence>MNITIVKDTILPVKHYGGTERVIWALGKELSAMGHQVTFLVHSGSSCPFARVVAINPNMSIGKQIPGDTDIVHFSDTVYEENLKQPYVVTINGNLPQGTTISPYSIFVSADHAKRYGSSSYVYNGLDWDEYGAVNLSLTRNHFHFLGKAAWKVKNVKGAIRIAKNIPHAHLDVLGGYRLNLKMGFRFTLSPRIHFHGMVDNVEKQQIIQQSKGLIFPILWDEPFGLCLIESLYYGSPVFGTPRGALSELIPSEVGFLGDEQAIISHLQNLPSYSSKLCHEYAADQFNAKVMAMAYLDKFERVLNGETLL</sequence>
<dbReference type="Pfam" id="PF13692">
    <property type="entry name" value="Glyco_trans_1_4"/>
    <property type="match status" value="1"/>
</dbReference>
<reference evidence="1" key="1">
    <citation type="submission" date="2021-08" db="EMBL/GenBank/DDBJ databases">
        <title>Prevotella lacticifex sp. nov., isolated from rumen of cow.</title>
        <authorList>
            <person name="Shinkai T."/>
            <person name="Ikeyama N."/>
            <person name="Kumagai M."/>
            <person name="Ohmori H."/>
            <person name="Sakamoto M."/>
            <person name="Ohkuma M."/>
            <person name="Mitsumori M."/>
        </authorList>
    </citation>
    <scope>NUCLEOTIDE SEQUENCE</scope>
    <source>
        <strain evidence="1">DSM 11371</strain>
    </source>
</reference>
<dbReference type="PANTHER" id="PTHR12526:SF595">
    <property type="entry name" value="BLL5217 PROTEIN"/>
    <property type="match status" value="1"/>
</dbReference>
<dbReference type="EMBL" id="BPTR01000001">
    <property type="protein sequence ID" value="GJG27803.1"/>
    <property type="molecule type" value="Genomic_DNA"/>
</dbReference>
<evidence type="ECO:0000313" key="1">
    <source>
        <dbReference type="EMBL" id="GJG27803.1"/>
    </source>
</evidence>
<dbReference type="GeneID" id="72479126"/>
<proteinExistence type="predicted"/>
<evidence type="ECO:0000313" key="2">
    <source>
        <dbReference type="Proteomes" id="UP000887043"/>
    </source>
</evidence>
<protein>
    <submittedName>
        <fullName evidence="1">Glycosyl transferase</fullName>
    </submittedName>
</protein>
<comment type="caution">
    <text evidence="1">The sequence shown here is derived from an EMBL/GenBank/DDBJ whole genome shotgun (WGS) entry which is preliminary data.</text>
</comment>
<dbReference type="Proteomes" id="UP000887043">
    <property type="component" value="Unassembled WGS sequence"/>
</dbReference>
<name>A0AA37ME69_SEGBR</name>
<organism evidence="1 2">
    <name type="scientific">Segatella bryantii</name>
    <name type="common">Prevotella bryantii</name>
    <dbReference type="NCBI Taxonomy" id="77095"/>
    <lineage>
        <taxon>Bacteria</taxon>
        <taxon>Pseudomonadati</taxon>
        <taxon>Bacteroidota</taxon>
        <taxon>Bacteroidia</taxon>
        <taxon>Bacteroidales</taxon>
        <taxon>Prevotellaceae</taxon>
        <taxon>Segatella</taxon>
    </lineage>
</organism>